<dbReference type="STRING" id="1423796.FC24_GL000540"/>
<accession>A0A0R2CP72</accession>
<dbReference type="PANTHER" id="PTHR43884:SF40">
    <property type="entry name" value="ACYL-COA DEHYDROGENASE"/>
    <property type="match status" value="1"/>
</dbReference>
<protein>
    <submittedName>
        <fullName evidence="3">Butyryl-coa dehydrogenase</fullName>
    </submittedName>
</protein>
<evidence type="ECO:0000313" key="3">
    <source>
        <dbReference type="EMBL" id="KRM93061.1"/>
    </source>
</evidence>
<dbReference type="Gene3D" id="1.20.140.10">
    <property type="entry name" value="Butyryl-CoA Dehydrogenase, subunit A, domain 3"/>
    <property type="match status" value="1"/>
</dbReference>
<dbReference type="InterPro" id="IPR009075">
    <property type="entry name" value="AcylCo_DH/oxidase_C"/>
</dbReference>
<dbReference type="InterPro" id="IPR036250">
    <property type="entry name" value="AcylCo_DH-like_C"/>
</dbReference>
<evidence type="ECO:0000313" key="4">
    <source>
        <dbReference type="Proteomes" id="UP000051638"/>
    </source>
</evidence>
<dbReference type="SUPFAM" id="SSF47203">
    <property type="entry name" value="Acyl-CoA dehydrogenase C-terminal domain-like"/>
    <property type="match status" value="1"/>
</dbReference>
<proteinExistence type="predicted"/>
<dbReference type="GO" id="GO:0003995">
    <property type="term" value="F:acyl-CoA dehydrogenase activity"/>
    <property type="evidence" value="ECO:0007669"/>
    <property type="project" value="TreeGrafter"/>
</dbReference>
<evidence type="ECO:0000256" key="1">
    <source>
        <dbReference type="ARBA" id="ARBA00022630"/>
    </source>
</evidence>
<dbReference type="EMBL" id="AYYI01000099">
    <property type="protein sequence ID" value="KRM93061.1"/>
    <property type="molecule type" value="Genomic_DNA"/>
</dbReference>
<dbReference type="PANTHER" id="PTHR43884">
    <property type="entry name" value="ACYL-COA DEHYDROGENASE"/>
    <property type="match status" value="1"/>
</dbReference>
<feature type="domain" description="Acyl-CoA dehydrogenase/oxidase C-terminal" evidence="2">
    <location>
        <begin position="2"/>
        <end position="101"/>
    </location>
</feature>
<reference evidence="3 4" key="1">
    <citation type="journal article" date="2015" name="Genome Announc.">
        <title>Expanding the biotechnology potential of lactobacilli through comparative genomics of 213 strains and associated genera.</title>
        <authorList>
            <person name="Sun Z."/>
            <person name="Harris H.M."/>
            <person name="McCann A."/>
            <person name="Guo C."/>
            <person name="Argimon S."/>
            <person name="Zhang W."/>
            <person name="Yang X."/>
            <person name="Jeffery I.B."/>
            <person name="Cooney J.C."/>
            <person name="Kagawa T.F."/>
            <person name="Liu W."/>
            <person name="Song Y."/>
            <person name="Salvetti E."/>
            <person name="Wrobel A."/>
            <person name="Rasinkangas P."/>
            <person name="Parkhill J."/>
            <person name="Rea M.C."/>
            <person name="O'Sullivan O."/>
            <person name="Ritari J."/>
            <person name="Douillard F.P."/>
            <person name="Paul Ross R."/>
            <person name="Yang R."/>
            <person name="Briner A.E."/>
            <person name="Felis G.E."/>
            <person name="de Vos W.M."/>
            <person name="Barrangou R."/>
            <person name="Klaenhammer T.R."/>
            <person name="Caufield P.W."/>
            <person name="Cui Y."/>
            <person name="Zhang H."/>
            <person name="O'Toole P.W."/>
        </authorList>
    </citation>
    <scope>NUCLEOTIDE SEQUENCE [LARGE SCALE GENOMIC DNA]</scope>
    <source>
        <strain evidence="3 4">DSM 20253</strain>
    </source>
</reference>
<dbReference type="AlphaFoldDB" id="A0A0R2CP72"/>
<name>A0A0R2CP72_9LACO</name>
<evidence type="ECO:0000259" key="2">
    <source>
        <dbReference type="Pfam" id="PF00441"/>
    </source>
</evidence>
<organism evidence="3 4">
    <name type="scientific">Loigolactobacillus rennini DSM 20253</name>
    <dbReference type="NCBI Taxonomy" id="1423796"/>
    <lineage>
        <taxon>Bacteria</taxon>
        <taxon>Bacillati</taxon>
        <taxon>Bacillota</taxon>
        <taxon>Bacilli</taxon>
        <taxon>Lactobacillales</taxon>
        <taxon>Lactobacillaceae</taxon>
        <taxon>Loigolactobacillus</taxon>
    </lineage>
</organism>
<gene>
    <name evidence="3" type="ORF">FC24_GL000540</name>
</gene>
<keyword evidence="4" id="KW-1185">Reference proteome</keyword>
<keyword evidence="1" id="KW-0285">Flavoprotein</keyword>
<dbReference type="Pfam" id="PF00441">
    <property type="entry name" value="Acyl-CoA_dh_1"/>
    <property type="match status" value="1"/>
</dbReference>
<dbReference type="PATRIC" id="fig|1423796.3.peg.556"/>
<sequence length="109" mass="12459">MIQQQIADMGTEIFALRAMLYDLADQYDKGIDIEEKAAMCKLQSINTVKLVSDYMLETFGGIGYFEDNPYGPVERLYRDCRAMWLEEGPRSVQRVTAARKLILDDGVIK</sequence>
<dbReference type="Proteomes" id="UP000051638">
    <property type="component" value="Unassembled WGS sequence"/>
</dbReference>
<comment type="caution">
    <text evidence="3">The sequence shown here is derived from an EMBL/GenBank/DDBJ whole genome shotgun (WGS) entry which is preliminary data.</text>
</comment>